<dbReference type="InterPro" id="IPR004158">
    <property type="entry name" value="DUF247_pln"/>
</dbReference>
<dbReference type="Proteomes" id="UP000324897">
    <property type="component" value="Chromosome 6"/>
</dbReference>
<dbReference type="Gramene" id="TVU50913">
    <property type="protein sequence ID" value="TVU50913"/>
    <property type="gene ID" value="EJB05_02310"/>
</dbReference>
<keyword evidence="1" id="KW-1133">Transmembrane helix</keyword>
<dbReference type="AlphaFoldDB" id="A0A5J9WRZ0"/>
<evidence type="ECO:0000256" key="1">
    <source>
        <dbReference type="SAM" id="Phobius"/>
    </source>
</evidence>
<comment type="caution">
    <text evidence="2">The sequence shown here is derived from an EMBL/GenBank/DDBJ whole genome shotgun (WGS) entry which is preliminary data.</text>
</comment>
<gene>
    <name evidence="2" type="ORF">EJB05_02310</name>
</gene>
<reference evidence="2 3" key="1">
    <citation type="journal article" date="2019" name="Sci. Rep.">
        <title>A high-quality genome of Eragrostis curvula grass provides insights into Poaceae evolution and supports new strategies to enhance forage quality.</title>
        <authorList>
            <person name="Carballo J."/>
            <person name="Santos B.A.C.M."/>
            <person name="Zappacosta D."/>
            <person name="Garbus I."/>
            <person name="Selva J.P."/>
            <person name="Gallo C.A."/>
            <person name="Diaz A."/>
            <person name="Albertini E."/>
            <person name="Caccamo M."/>
            <person name="Echenique V."/>
        </authorList>
    </citation>
    <scope>NUCLEOTIDE SEQUENCE [LARGE SCALE GENOMIC DNA]</scope>
    <source>
        <strain evidence="3">cv. Victoria</strain>
        <tissue evidence="2">Leaf</tissue>
    </source>
</reference>
<evidence type="ECO:0000313" key="3">
    <source>
        <dbReference type="Proteomes" id="UP000324897"/>
    </source>
</evidence>
<organism evidence="2 3">
    <name type="scientific">Eragrostis curvula</name>
    <name type="common">weeping love grass</name>
    <dbReference type="NCBI Taxonomy" id="38414"/>
    <lineage>
        <taxon>Eukaryota</taxon>
        <taxon>Viridiplantae</taxon>
        <taxon>Streptophyta</taxon>
        <taxon>Embryophyta</taxon>
        <taxon>Tracheophyta</taxon>
        <taxon>Spermatophyta</taxon>
        <taxon>Magnoliopsida</taxon>
        <taxon>Liliopsida</taxon>
        <taxon>Poales</taxon>
        <taxon>Poaceae</taxon>
        <taxon>PACMAD clade</taxon>
        <taxon>Chloridoideae</taxon>
        <taxon>Eragrostideae</taxon>
        <taxon>Eragrostidinae</taxon>
        <taxon>Eragrostis</taxon>
    </lineage>
</organism>
<feature type="non-terminal residue" evidence="2">
    <location>
        <position position="1"/>
    </location>
</feature>
<dbReference type="EMBL" id="RWGY01000002">
    <property type="protein sequence ID" value="TVU50913.1"/>
    <property type="molecule type" value="Genomic_DNA"/>
</dbReference>
<protein>
    <submittedName>
        <fullName evidence="2">Uncharacterized protein</fullName>
    </submittedName>
</protein>
<dbReference type="PANTHER" id="PTHR31549">
    <property type="entry name" value="PROTEIN, PUTATIVE (DUF247)-RELATED-RELATED"/>
    <property type="match status" value="1"/>
</dbReference>
<accession>A0A5J9WRZ0</accession>
<evidence type="ECO:0000313" key="2">
    <source>
        <dbReference type="EMBL" id="TVU50913.1"/>
    </source>
</evidence>
<feature type="transmembrane region" description="Helical" evidence="1">
    <location>
        <begin position="490"/>
        <end position="508"/>
    </location>
</feature>
<dbReference type="PANTHER" id="PTHR31549:SF32">
    <property type="match status" value="1"/>
</dbReference>
<sequence length="517" mass="59045">MGRGRGEEKYFQLAYSSMEVEPASVWVPCDFQLANWSTEPVVYAPGLSVEYGYTDKYSSCIQTSALVSNGQIVEYADHPVESPVQDCKVVCVFEGAVKDVADDAEMRDEKIHRYPEIIVRARGLRERCTIPLVVAIGPYHHGLDHLKKAEKMKHAAAWHCVKDPDHLQQMYDAVVDAAQGARGLYDNDKVAGMSDDDFLPMMFYDACFLVQYMSLVCATTKAEVSPQMPLFDFINSNRNEIFHDIMLLENQLPWPVVHTVLELLSKQPTLQKYIDKRRGCLQDRKGKDSGRDKCIPWDDAYKPPHLLALLRYYIVGGHKHTRRQDHESRESLSLSVGATELAEMGIKLKPNRTTEVFHMKIKPRWIRFAHLCLAPLSLDDMRASYLVNMAALELSTTPNFQDADDERSAVCSYLRLLAMLVDKEEDVHLLRRKHILQGGAGLTDKEVLDFFTTYRGLRLGSCYMSTMKDIQHYKSTKWIDIKVYAFFYKYWTRILAIAGIIGAFVGFLEKLKSITRS</sequence>
<dbReference type="Pfam" id="PF03140">
    <property type="entry name" value="DUF247"/>
    <property type="match status" value="1"/>
</dbReference>
<keyword evidence="1" id="KW-0812">Transmembrane</keyword>
<keyword evidence="1" id="KW-0472">Membrane</keyword>
<name>A0A5J9WRZ0_9POAL</name>
<keyword evidence="3" id="KW-1185">Reference proteome</keyword>
<proteinExistence type="predicted"/>
<dbReference type="OrthoDB" id="676317at2759"/>